<dbReference type="SUPFAM" id="SSF51649">
    <property type="entry name" value="RuBisCo, C-terminal domain"/>
    <property type="match status" value="1"/>
</dbReference>
<accession>A0ABV4EQ75</accession>
<feature type="compositionally biased region" description="Polar residues" evidence="5">
    <location>
        <begin position="41"/>
        <end position="50"/>
    </location>
</feature>
<dbReference type="SFLD" id="SFLDS00014">
    <property type="entry name" value="RuBisCO"/>
    <property type="match status" value="1"/>
</dbReference>
<dbReference type="InterPro" id="IPR036376">
    <property type="entry name" value="RuBisCO_lsu_C_sf"/>
</dbReference>
<organism evidence="8 9">
    <name type="scientific">Bradyrhizobium elkanii</name>
    <dbReference type="NCBI Taxonomy" id="29448"/>
    <lineage>
        <taxon>Bacteria</taxon>
        <taxon>Pseudomonadati</taxon>
        <taxon>Pseudomonadota</taxon>
        <taxon>Alphaproteobacteria</taxon>
        <taxon>Hyphomicrobiales</taxon>
        <taxon>Nitrobacteraceae</taxon>
        <taxon>Bradyrhizobium</taxon>
    </lineage>
</organism>
<feature type="region of interest" description="Disordered" evidence="5">
    <location>
        <begin position="30"/>
        <end position="58"/>
    </location>
</feature>
<dbReference type="PANTHER" id="PTHR42704:SF17">
    <property type="entry name" value="RIBULOSE BISPHOSPHATE CARBOXYLASE LARGE CHAIN"/>
    <property type="match status" value="1"/>
</dbReference>
<dbReference type="InterPro" id="IPR000685">
    <property type="entry name" value="RuBisCO_lsu_C"/>
</dbReference>
<evidence type="ECO:0000259" key="7">
    <source>
        <dbReference type="Pfam" id="PF02788"/>
    </source>
</evidence>
<evidence type="ECO:0000256" key="2">
    <source>
        <dbReference type="ARBA" id="ARBA00022723"/>
    </source>
</evidence>
<dbReference type="InterPro" id="IPR020878">
    <property type="entry name" value="RuBisCo_large_chain_AS"/>
</dbReference>
<keyword evidence="3" id="KW-0460">Magnesium</keyword>
<dbReference type="EMBL" id="JBGBZA010000001">
    <property type="protein sequence ID" value="MEY9313282.1"/>
    <property type="molecule type" value="Genomic_DNA"/>
</dbReference>
<dbReference type="CDD" id="cd08207">
    <property type="entry name" value="RLP_NonPhot"/>
    <property type="match status" value="1"/>
</dbReference>
<dbReference type="GO" id="GO:0016984">
    <property type="term" value="F:ribulose-bisphosphate carboxylase activity"/>
    <property type="evidence" value="ECO:0007669"/>
    <property type="project" value="UniProtKB-EC"/>
</dbReference>
<evidence type="ECO:0000259" key="6">
    <source>
        <dbReference type="Pfam" id="PF00016"/>
    </source>
</evidence>
<comment type="caution">
    <text evidence="8">The sequence shown here is derived from an EMBL/GenBank/DDBJ whole genome shotgun (WGS) entry which is preliminary data.</text>
</comment>
<evidence type="ECO:0000313" key="9">
    <source>
        <dbReference type="Proteomes" id="UP001565471"/>
    </source>
</evidence>
<keyword evidence="8" id="KW-0456">Lyase</keyword>
<evidence type="ECO:0000313" key="8">
    <source>
        <dbReference type="EMBL" id="MEY9313282.1"/>
    </source>
</evidence>
<dbReference type="InterPro" id="IPR017443">
    <property type="entry name" value="RuBisCO_lsu_fd_N"/>
</dbReference>
<name>A0ABV4EQ75_BRAEL</name>
<dbReference type="PANTHER" id="PTHR42704">
    <property type="entry name" value="RIBULOSE BISPHOSPHATE CARBOXYLASE"/>
    <property type="match status" value="1"/>
</dbReference>
<comment type="similarity">
    <text evidence="4">Belongs to the RuBisCO large chain family.</text>
</comment>
<dbReference type="Pfam" id="PF00016">
    <property type="entry name" value="RuBisCO_large"/>
    <property type="match status" value="1"/>
</dbReference>
<evidence type="ECO:0000256" key="4">
    <source>
        <dbReference type="RuleBase" id="RU003834"/>
    </source>
</evidence>
<dbReference type="PROSITE" id="PS00157">
    <property type="entry name" value="RUBISCO_LARGE"/>
    <property type="match status" value="1"/>
</dbReference>
<dbReference type="Gene3D" id="3.30.70.150">
    <property type="entry name" value="RuBisCO large subunit, N-terminal domain"/>
    <property type="match status" value="1"/>
</dbReference>
<evidence type="ECO:0000256" key="3">
    <source>
        <dbReference type="ARBA" id="ARBA00022842"/>
    </source>
</evidence>
<feature type="compositionally biased region" description="Basic and acidic residues" evidence="5">
    <location>
        <begin position="30"/>
        <end position="40"/>
    </location>
</feature>
<dbReference type="RefSeq" id="WP_244436042.1">
    <property type="nucleotide sequence ID" value="NZ_JALJZB010000002.1"/>
</dbReference>
<gene>
    <name evidence="8" type="ORF">ABIF29_000081</name>
</gene>
<protein>
    <submittedName>
        <fullName evidence="8">Ribulose-bisphosphate carboxylase large chain</fullName>
        <ecNumber evidence="8">4.1.1.39</ecNumber>
    </submittedName>
</protein>
<proteinExistence type="inferred from homology"/>
<evidence type="ECO:0000256" key="1">
    <source>
        <dbReference type="ARBA" id="ARBA00001946"/>
    </source>
</evidence>
<reference evidence="8 9" key="1">
    <citation type="submission" date="2024-07" db="EMBL/GenBank/DDBJ databases">
        <title>Genomic Encyclopedia of Type Strains, Phase V (KMG-V): Genome sequencing to study the core and pangenomes of soil and plant-associated prokaryotes.</title>
        <authorList>
            <person name="Whitman W."/>
        </authorList>
    </citation>
    <scope>NUCLEOTIDE SEQUENCE [LARGE SCALE GENOMIC DNA]</scope>
    <source>
        <strain evidence="8 9">USDA 415</strain>
    </source>
</reference>
<keyword evidence="2" id="KW-0479">Metal-binding</keyword>
<dbReference type="SFLD" id="SFLDG00301">
    <property type="entry name" value="RuBisCO-like_proteins"/>
    <property type="match status" value="1"/>
</dbReference>
<comment type="cofactor">
    <cofactor evidence="1">
        <name>Mg(2+)</name>
        <dbReference type="ChEBI" id="CHEBI:18420"/>
    </cofactor>
</comment>
<dbReference type="Gene3D" id="3.20.20.110">
    <property type="entry name" value="Ribulose bisphosphate carboxylase, large subunit, C-terminal domain"/>
    <property type="match status" value="1"/>
</dbReference>
<dbReference type="SUPFAM" id="SSF54966">
    <property type="entry name" value="RuBisCO, large subunit, small (N-terminal) domain"/>
    <property type="match status" value="1"/>
</dbReference>
<dbReference type="Proteomes" id="UP001565471">
    <property type="component" value="Unassembled WGS sequence"/>
</dbReference>
<dbReference type="InterPro" id="IPR036422">
    <property type="entry name" value="RuBisCO_lsu_N_sf"/>
</dbReference>
<dbReference type="EC" id="4.1.1.39" evidence="8"/>
<dbReference type="InterPro" id="IPR033966">
    <property type="entry name" value="RuBisCO"/>
</dbReference>
<dbReference type="Pfam" id="PF02788">
    <property type="entry name" value="RuBisCO_large_N"/>
    <property type="match status" value="1"/>
</dbReference>
<sequence>MSFSHISLHQYRLLPPGTQGQMWPSIIRAGRPDERDKISEEMQQTSTGRTMRSDSPRSEFTARYLVETGDSVARAAEVIAGEQSSGTFLALPGETDELKRRSRARVISVTELPPVDSPTLRSSFFEKKDRPNAFHRGEIEIAFPVDNVGCNIPTLLATVAGNLFELGETTGLRLLDIEMPVSYAAGFPGPKFGVEGTRRLAGVIDRPLIGTILKPSIGMSASETAVLVDKLCEAGIDFLKDDELIADPPYAPFEERLKAVFPVIEKHADRLGRKPMYAINISGSIDDMRRRHDLVLEAGGTCVMVSVNWCGFSAIEHLRTYTNLPIHGHRNGWGLFTRHPWLGFDFAAFQKLWRLTGVDHLHVNGLRSKFWEPDDSVVASARSCLAAFSGVKAMMPVFSSGQWAGQAGDTFERLGSIDLMHLAGGGIMGHPGGIADGVMSLREAWEAAVQGVPVTEYAKSHRPLQLAISKFGGAA</sequence>
<keyword evidence="9" id="KW-1185">Reference proteome</keyword>
<evidence type="ECO:0000256" key="5">
    <source>
        <dbReference type="SAM" id="MobiDB-lite"/>
    </source>
</evidence>
<feature type="domain" description="Ribulose bisphosphate carboxylase large subunit ferrodoxin-like N-terminal" evidence="7">
    <location>
        <begin position="67"/>
        <end position="183"/>
    </location>
</feature>
<feature type="domain" description="Ribulose bisphosphate carboxylase large subunit C-terminal" evidence="6">
    <location>
        <begin position="194"/>
        <end position="470"/>
    </location>
</feature>